<sequence length="139" mass="15982">MQAHEKIRMFREQKKWTQEEMAEKLNLSLSGYAKIEQGRSQPNVQRLQDIAEALGIQLFDLMPDSDNNMICLINEGSLKQGHNFYSGSQAVMMEVEQLRLKMEHLSSQLSYKDNLLEQQARELAMANELIAALKNQLAK</sequence>
<accession>A0A7D7NA39</accession>
<name>A0A7D7NA39_9NEIS</name>
<organism evidence="3 4">
    <name type="scientific">Neisseria shayeganii</name>
    <dbReference type="NCBI Taxonomy" id="607712"/>
    <lineage>
        <taxon>Bacteria</taxon>
        <taxon>Pseudomonadati</taxon>
        <taxon>Pseudomonadota</taxon>
        <taxon>Betaproteobacteria</taxon>
        <taxon>Neisseriales</taxon>
        <taxon>Neisseriaceae</taxon>
        <taxon>Neisseria</taxon>
    </lineage>
</organism>
<dbReference type="InterPro" id="IPR010982">
    <property type="entry name" value="Lambda_DNA-bd_dom_sf"/>
</dbReference>
<dbReference type="Pfam" id="PF01381">
    <property type="entry name" value="HTH_3"/>
    <property type="match status" value="1"/>
</dbReference>
<dbReference type="PANTHER" id="PTHR46797:SF1">
    <property type="entry name" value="METHYLPHOSPHONATE SYNTHASE"/>
    <property type="match status" value="1"/>
</dbReference>
<protein>
    <submittedName>
        <fullName evidence="3">Helix-turn-helix transcriptional regulator</fullName>
    </submittedName>
</protein>
<dbReference type="AlphaFoldDB" id="A0A7D7NA39"/>
<evidence type="ECO:0000259" key="2">
    <source>
        <dbReference type="PROSITE" id="PS50943"/>
    </source>
</evidence>
<evidence type="ECO:0000256" key="1">
    <source>
        <dbReference type="ARBA" id="ARBA00023125"/>
    </source>
</evidence>
<dbReference type="KEGG" id="nsg:H3L94_02715"/>
<dbReference type="RefSeq" id="WP_182122560.1">
    <property type="nucleotide sequence ID" value="NZ_CP059567.1"/>
</dbReference>
<dbReference type="Proteomes" id="UP000514752">
    <property type="component" value="Chromosome"/>
</dbReference>
<dbReference type="PANTHER" id="PTHR46797">
    <property type="entry name" value="HTH-TYPE TRANSCRIPTIONAL REGULATOR"/>
    <property type="match status" value="1"/>
</dbReference>
<dbReference type="GO" id="GO:0005829">
    <property type="term" value="C:cytosol"/>
    <property type="evidence" value="ECO:0007669"/>
    <property type="project" value="TreeGrafter"/>
</dbReference>
<reference evidence="3 4" key="1">
    <citation type="submission" date="2020-07" db="EMBL/GenBank/DDBJ databases">
        <title>Genomic diversity of species in the Neisseriaceae family.</title>
        <authorList>
            <person name="Vincent A.T."/>
            <person name="Bernet E."/>
            <person name="Veyrier F.J."/>
        </authorList>
    </citation>
    <scope>NUCLEOTIDE SEQUENCE [LARGE SCALE GENOMIC DNA]</scope>
    <source>
        <strain evidence="3 4">DSM 22244</strain>
    </source>
</reference>
<feature type="domain" description="HTH cro/C1-type" evidence="2">
    <location>
        <begin position="7"/>
        <end position="61"/>
    </location>
</feature>
<evidence type="ECO:0000313" key="3">
    <source>
        <dbReference type="EMBL" id="QMT40977.1"/>
    </source>
</evidence>
<dbReference type="SMART" id="SM00530">
    <property type="entry name" value="HTH_XRE"/>
    <property type="match status" value="1"/>
</dbReference>
<dbReference type="InterPro" id="IPR001387">
    <property type="entry name" value="Cro/C1-type_HTH"/>
</dbReference>
<dbReference type="GO" id="GO:0003677">
    <property type="term" value="F:DNA binding"/>
    <property type="evidence" value="ECO:0007669"/>
    <property type="project" value="UniProtKB-KW"/>
</dbReference>
<dbReference type="InterPro" id="IPR050807">
    <property type="entry name" value="TransReg_Diox_bact_type"/>
</dbReference>
<dbReference type="EMBL" id="CP059567">
    <property type="protein sequence ID" value="QMT40977.1"/>
    <property type="molecule type" value="Genomic_DNA"/>
</dbReference>
<dbReference type="PROSITE" id="PS50943">
    <property type="entry name" value="HTH_CROC1"/>
    <property type="match status" value="1"/>
</dbReference>
<proteinExistence type="predicted"/>
<evidence type="ECO:0000313" key="4">
    <source>
        <dbReference type="Proteomes" id="UP000514752"/>
    </source>
</evidence>
<dbReference type="SUPFAM" id="SSF47413">
    <property type="entry name" value="lambda repressor-like DNA-binding domains"/>
    <property type="match status" value="1"/>
</dbReference>
<gene>
    <name evidence="3" type="ORF">H3L94_02715</name>
</gene>
<dbReference type="CDD" id="cd00093">
    <property type="entry name" value="HTH_XRE"/>
    <property type="match status" value="1"/>
</dbReference>
<keyword evidence="1" id="KW-0238">DNA-binding</keyword>
<dbReference type="Gene3D" id="1.10.260.40">
    <property type="entry name" value="lambda repressor-like DNA-binding domains"/>
    <property type="match status" value="1"/>
</dbReference>
<dbReference type="GO" id="GO:0003700">
    <property type="term" value="F:DNA-binding transcription factor activity"/>
    <property type="evidence" value="ECO:0007669"/>
    <property type="project" value="TreeGrafter"/>
</dbReference>